<keyword evidence="1" id="KW-0812">Transmembrane</keyword>
<evidence type="ECO:0000256" key="1">
    <source>
        <dbReference type="SAM" id="Phobius"/>
    </source>
</evidence>
<evidence type="ECO:0008006" key="4">
    <source>
        <dbReference type="Google" id="ProtNLM"/>
    </source>
</evidence>
<dbReference type="InParanoid" id="A0A1B7ND27"/>
<dbReference type="AlphaFoldDB" id="A0A1B7ND27"/>
<dbReference type="Proteomes" id="UP000092154">
    <property type="component" value="Unassembled WGS sequence"/>
</dbReference>
<gene>
    <name evidence="2" type="ORF">K503DRAFT_682873</name>
</gene>
<evidence type="ECO:0000313" key="2">
    <source>
        <dbReference type="EMBL" id="OAX42674.1"/>
    </source>
</evidence>
<feature type="transmembrane region" description="Helical" evidence="1">
    <location>
        <begin position="94"/>
        <end position="117"/>
    </location>
</feature>
<dbReference type="STRING" id="1314800.A0A1B7ND27"/>
<organism evidence="2 3">
    <name type="scientific">Rhizopogon vinicolor AM-OR11-026</name>
    <dbReference type="NCBI Taxonomy" id="1314800"/>
    <lineage>
        <taxon>Eukaryota</taxon>
        <taxon>Fungi</taxon>
        <taxon>Dikarya</taxon>
        <taxon>Basidiomycota</taxon>
        <taxon>Agaricomycotina</taxon>
        <taxon>Agaricomycetes</taxon>
        <taxon>Agaricomycetidae</taxon>
        <taxon>Boletales</taxon>
        <taxon>Suillineae</taxon>
        <taxon>Rhizopogonaceae</taxon>
        <taxon>Rhizopogon</taxon>
    </lineage>
</organism>
<proteinExistence type="predicted"/>
<feature type="transmembrane region" description="Helical" evidence="1">
    <location>
        <begin position="43"/>
        <end position="62"/>
    </location>
</feature>
<protein>
    <recommendedName>
        <fullName evidence="4">MARVEL domain-containing protein</fullName>
    </recommendedName>
</protein>
<evidence type="ECO:0000313" key="3">
    <source>
        <dbReference type="Proteomes" id="UP000092154"/>
    </source>
</evidence>
<keyword evidence="1" id="KW-1133">Transmembrane helix</keyword>
<accession>A0A1B7ND27</accession>
<feature type="transmembrane region" description="Helical" evidence="1">
    <location>
        <begin position="6"/>
        <end position="31"/>
    </location>
</feature>
<keyword evidence="3" id="KW-1185">Reference proteome</keyword>
<name>A0A1B7ND27_9AGAM</name>
<dbReference type="EMBL" id="KV448152">
    <property type="protein sequence ID" value="OAX42674.1"/>
    <property type="molecule type" value="Genomic_DNA"/>
</dbReference>
<feature type="non-terminal residue" evidence="2">
    <location>
        <position position="1"/>
    </location>
</feature>
<keyword evidence="1" id="KW-0472">Membrane</keyword>
<sequence>SLTTPRYFIFSVLGMATSLLTIITVPIMLIVDFVRRGAFTSMVVVELVWLFILWVLWVATAAEAIATSNFYFPAGCIYANSANAYCTELQAVEAFAFLNFIMFFVYTKVLLVFSIIASSRGKNVWTSSVKESTSFAPNSGPAQYQGHPTQYSGTPATGYNRTPVAQPQQFHSYNGVSA</sequence>
<reference evidence="2 3" key="1">
    <citation type="submission" date="2016-06" db="EMBL/GenBank/DDBJ databases">
        <title>Comparative genomics of the ectomycorrhizal sister species Rhizopogon vinicolor and Rhizopogon vesiculosus (Basidiomycota: Boletales) reveals a divergence of the mating type B locus.</title>
        <authorList>
            <consortium name="DOE Joint Genome Institute"/>
            <person name="Mujic A.B."/>
            <person name="Kuo A."/>
            <person name="Tritt A."/>
            <person name="Lipzen A."/>
            <person name="Chen C."/>
            <person name="Johnson J."/>
            <person name="Sharma A."/>
            <person name="Barry K."/>
            <person name="Grigoriev I.V."/>
            <person name="Spatafora J.W."/>
        </authorList>
    </citation>
    <scope>NUCLEOTIDE SEQUENCE [LARGE SCALE GENOMIC DNA]</scope>
    <source>
        <strain evidence="2 3">AM-OR11-026</strain>
    </source>
</reference>
<dbReference type="OrthoDB" id="3364107at2759"/>